<evidence type="ECO:0000313" key="1">
    <source>
        <dbReference type="EMBL" id="CCQ43912.1"/>
    </source>
</evidence>
<dbReference type="AlphaFoldDB" id="L8ECP2"/>
<proteinExistence type="predicted"/>
<reference evidence="1" key="1">
    <citation type="journal article" date="2013" name="PLoS ONE">
        <title>Direct detection of alternative open reading frames translation products in human significantly expands the proteome.</title>
        <authorList>
            <person name="Vanderperre B."/>
            <person name="Lucier J.-F."/>
            <person name="Motard J."/>
            <person name="Tremblay G."/>
            <person name="Vanderperre S."/>
            <person name="Wisztorski M."/>
            <person name="Salzet M."/>
            <person name="Boisvert F.-M."/>
            <person name="Roucou X."/>
        </authorList>
    </citation>
    <scope>NUCLEOTIDE SEQUENCE</scope>
</reference>
<dbReference type="ChiTaRS" id="PTPDC1">
    <property type="organism name" value="human"/>
</dbReference>
<organism evidence="1">
    <name type="scientific">Homo sapiens</name>
    <name type="common">Human</name>
    <dbReference type="NCBI Taxonomy" id="9606"/>
    <lineage>
        <taxon>Eukaryota</taxon>
        <taxon>Metazoa</taxon>
        <taxon>Chordata</taxon>
        <taxon>Craniata</taxon>
        <taxon>Vertebrata</taxon>
        <taxon>Euteleostomi</taxon>
        <taxon>Mammalia</taxon>
        <taxon>Eutheria</taxon>
        <taxon>Euarchontoglires</taxon>
        <taxon>Primates</taxon>
        <taxon>Haplorrhini</taxon>
        <taxon>Catarrhini</taxon>
        <taxon>Hominidae</taxon>
        <taxon>Homo</taxon>
    </lineage>
</organism>
<protein>
    <submittedName>
        <fullName evidence="1">Alternative protein PTPDC1</fullName>
    </submittedName>
</protein>
<sequence>MEGLWCSVSYYYPRYGEGDDICLTGRKSSYPLSCRAWSNRCFNSLLLSFCNENDC</sequence>
<dbReference type="EMBL" id="HF584415">
    <property type="protein sequence ID" value="CCQ43912.1"/>
    <property type="molecule type" value="Genomic_DNA"/>
</dbReference>
<gene>
    <name evidence="1" type="primary">PTPDC1</name>
</gene>
<name>L8ECP2_HUMAN</name>
<dbReference type="OrthoDB" id="542013at2759"/>
<accession>L8ECP2</accession>